<evidence type="ECO:0000256" key="6">
    <source>
        <dbReference type="ARBA" id="ARBA00022989"/>
    </source>
</evidence>
<evidence type="ECO:0000256" key="1">
    <source>
        <dbReference type="ARBA" id="ARBA00004651"/>
    </source>
</evidence>
<keyword evidence="7 8" id="KW-0472">Membrane</keyword>
<gene>
    <name evidence="9" type="ordered locus">Deipr_1745</name>
</gene>
<keyword evidence="5 8" id="KW-0812">Transmembrane</keyword>
<feature type="transmembrane region" description="Helical" evidence="8">
    <location>
        <begin position="205"/>
        <end position="223"/>
    </location>
</feature>
<evidence type="ECO:0000256" key="7">
    <source>
        <dbReference type="ARBA" id="ARBA00023136"/>
    </source>
</evidence>
<feature type="transmembrane region" description="Helical" evidence="8">
    <location>
        <begin position="435"/>
        <end position="453"/>
    </location>
</feature>
<organism evidence="9 10">
    <name type="scientific">Deinococcus proteolyticus (strain ATCC 35074 / DSM 20540 / JCM 6276 / NBRC 101906 / NCIMB 13154 / VKM Ac-1939 / CCM 2703 / MRP)</name>
    <dbReference type="NCBI Taxonomy" id="693977"/>
    <lineage>
        <taxon>Bacteria</taxon>
        <taxon>Thermotogati</taxon>
        <taxon>Deinococcota</taxon>
        <taxon>Deinococci</taxon>
        <taxon>Deinococcales</taxon>
        <taxon>Deinococcaceae</taxon>
        <taxon>Deinococcus</taxon>
    </lineage>
</organism>
<reference evidence="10" key="1">
    <citation type="submission" date="2011-02" db="EMBL/GenBank/DDBJ databases">
        <title>The complete sequence of chromosome of Deinococcus proteolyticus DSM 20540.</title>
        <authorList>
            <consortium name="US DOE Joint Genome Institute (JGI-PGF)"/>
            <person name="Lucas S."/>
            <person name="Copeland A."/>
            <person name="Lapidus A."/>
            <person name="Bruce D."/>
            <person name="Goodwin L."/>
            <person name="Pitluck S."/>
            <person name="Kyrpides N."/>
            <person name="Mavromatis K."/>
            <person name="Pagani I."/>
            <person name="Ivanova N."/>
            <person name="Ovchinnikova G."/>
            <person name="Zeytun A."/>
            <person name="Detter J.C."/>
            <person name="Han C."/>
            <person name="Land M."/>
            <person name="Hauser L."/>
            <person name="Markowitz V."/>
            <person name="Cheng J.-F."/>
            <person name="Hugenholtz P."/>
            <person name="Woyke T."/>
            <person name="Wu D."/>
            <person name="Pukall R."/>
            <person name="Steenblock K."/>
            <person name="Brambilla E."/>
            <person name="Klenk H.-P."/>
            <person name="Eisen J.A."/>
        </authorList>
    </citation>
    <scope>NUCLEOTIDE SEQUENCE [LARGE SCALE GENOMIC DNA]</scope>
    <source>
        <strain evidence="10">ATCC 35074 / DSM 20540 / JCM 6276 / NBRC 101906 / NCIMB 13154 / VKM Ac-1939 / CCM 2703 / MRP</strain>
    </source>
</reference>
<dbReference type="PANTHER" id="PTHR30003">
    <property type="entry name" value="L-LACTATE PERMEASE"/>
    <property type="match status" value="1"/>
</dbReference>
<feature type="transmembrane region" description="Helical" evidence="8">
    <location>
        <begin position="235"/>
        <end position="255"/>
    </location>
</feature>
<protein>
    <recommendedName>
        <fullName evidence="8">L-lactate permease</fullName>
    </recommendedName>
</protein>
<feature type="transmembrane region" description="Helical" evidence="8">
    <location>
        <begin position="369"/>
        <end position="390"/>
    </location>
</feature>
<feature type="transmembrane region" description="Helical" evidence="8">
    <location>
        <begin position="534"/>
        <end position="555"/>
    </location>
</feature>
<dbReference type="GO" id="GO:0015295">
    <property type="term" value="F:solute:proton symporter activity"/>
    <property type="evidence" value="ECO:0007669"/>
    <property type="project" value="TreeGrafter"/>
</dbReference>
<dbReference type="GO" id="GO:0015129">
    <property type="term" value="F:lactate transmembrane transporter activity"/>
    <property type="evidence" value="ECO:0007669"/>
    <property type="project" value="UniProtKB-UniRule"/>
</dbReference>
<evidence type="ECO:0000256" key="5">
    <source>
        <dbReference type="ARBA" id="ARBA00022692"/>
    </source>
</evidence>
<dbReference type="RefSeq" id="WP_013615486.1">
    <property type="nucleotide sequence ID" value="NC_015161.1"/>
</dbReference>
<dbReference type="InterPro" id="IPR003804">
    <property type="entry name" value="Lactate_perm"/>
</dbReference>
<accession>F0RL86</accession>
<feature type="transmembrane region" description="Helical" evidence="8">
    <location>
        <begin position="58"/>
        <end position="80"/>
    </location>
</feature>
<dbReference type="PANTHER" id="PTHR30003:SF0">
    <property type="entry name" value="GLYCOLATE PERMEASE GLCA-RELATED"/>
    <property type="match status" value="1"/>
</dbReference>
<feature type="transmembrane region" description="Helical" evidence="8">
    <location>
        <begin position="460"/>
        <end position="481"/>
    </location>
</feature>
<dbReference type="Pfam" id="PF02652">
    <property type="entry name" value="Lactate_perm"/>
    <property type="match status" value="1"/>
</dbReference>
<sequence length="556" mass="56953">MTALLALLPILSVFVLLPVLRRPAVQAMTLSLLLTVALALLHWQVSLPAVLASLAQGVLVALSILYIVLGAMALFSVLQVSGAVEVMQRSFMGLTSDRRIQVILVTWLFGAFIEGAAGFGTPAAIAAPLLAALGFPALAAAALPLIGNSTPVPFAAAGTPLLIGMRQGLSEGGSVSAALVPAVTAGGGMDAFLGQVGVQLTALDLLVGSLLPLVLAALMTRTFGARRSWREGLEVWPFALFAGLAYTVPAWAAAALTGPEFPGIVGGLAGLLLCVVAVRRGFLQPARPWDFAPRESWPPEWTGQPLPPLPPRCTPPLPTWQAWGPYLAVGALLVLTRLDALPLRGWLAAPQLGFSDLLGTGISQSLQPLYLPGFVFLVVTVCTALGYRLSPGQLRAAAQRTAHSLTGTALTLLTALPLVFVFINSGPEFSASGLPSMPLALAAAAAGLLGPLYPLAAPVVGALGSFVAGNATLSNVMFSLLQGSVAAQLGTSPQLLLALQASGAAAGNIICVAKVVAAAAVVGLSGREGQLMRLALPPVLYLLGAAGLLGLLLSWR</sequence>
<feature type="transmembrane region" description="Helical" evidence="8">
    <location>
        <begin position="100"/>
        <end position="119"/>
    </location>
</feature>
<dbReference type="STRING" id="693977.Deipr_1745"/>
<name>F0RL86_DEIPM</name>
<evidence type="ECO:0000256" key="4">
    <source>
        <dbReference type="ARBA" id="ARBA00022475"/>
    </source>
</evidence>
<keyword evidence="10" id="KW-1185">Reference proteome</keyword>
<dbReference type="HOGENOM" id="CLU_021628_4_1_0"/>
<dbReference type="AlphaFoldDB" id="F0RL86"/>
<comment type="similarity">
    <text evidence="2 8">Belongs to the lactate permease family.</text>
</comment>
<feature type="transmembrane region" description="Helical" evidence="8">
    <location>
        <begin position="326"/>
        <end position="349"/>
    </location>
</feature>
<evidence type="ECO:0000256" key="3">
    <source>
        <dbReference type="ARBA" id="ARBA00022448"/>
    </source>
</evidence>
<feature type="transmembrane region" description="Helical" evidence="8">
    <location>
        <begin position="126"/>
        <end position="146"/>
    </location>
</feature>
<evidence type="ECO:0000256" key="8">
    <source>
        <dbReference type="RuleBase" id="RU365092"/>
    </source>
</evidence>
<comment type="function">
    <text evidence="8">Uptake of L-lactate across the membrane. Can also transport D-lactate and glycolate.</text>
</comment>
<evidence type="ECO:0000256" key="2">
    <source>
        <dbReference type="ARBA" id="ARBA00010100"/>
    </source>
</evidence>
<reference evidence="9 10" key="2">
    <citation type="journal article" date="2012" name="Stand. Genomic Sci.">
        <title>Complete genome sequence of the orange-red pigmented, radioresistant Deinococcus proteolyticus type strain (MRP(T)).</title>
        <authorList>
            <person name="Copeland A."/>
            <person name="Zeytun A."/>
            <person name="Yassawong M."/>
            <person name="Nolan M."/>
            <person name="Lucas S."/>
            <person name="Hammon N."/>
            <person name="Deshpande S."/>
            <person name="Cheng J.F."/>
            <person name="Han C."/>
            <person name="Tapia R."/>
            <person name="Goodwin L.A."/>
            <person name="Pitluck S."/>
            <person name="Mavromatis K."/>
            <person name="Liolios K."/>
            <person name="Pagani I."/>
            <person name="Ivanova N."/>
            <person name="Mikhailova N."/>
            <person name="Pati A."/>
            <person name="Chen A."/>
            <person name="Palaniappan K."/>
            <person name="Land M."/>
            <person name="Hauser L."/>
            <person name="Jeffries C.D."/>
            <person name="Brambilla E.M."/>
            <person name="Rohde M."/>
            <person name="Sikorski J."/>
            <person name="Pukall R."/>
            <person name="Goker M."/>
            <person name="Detter J.C."/>
            <person name="Woyke T."/>
            <person name="Bristow J."/>
            <person name="Eisen J.A."/>
            <person name="Markowitz V."/>
            <person name="Hugenholtz P."/>
            <person name="Kyrpides N.C."/>
            <person name="Klenk H.P."/>
            <person name="Lapidus A."/>
        </authorList>
    </citation>
    <scope>NUCLEOTIDE SEQUENCE [LARGE SCALE GENOMIC DNA]</scope>
    <source>
        <strain evidence="10">ATCC 35074 / DSM 20540 / JCM 6276 / NBRC 101906 / NCIMB 13154 / VKM Ac-1939 / CCM 2703 / MRP</strain>
    </source>
</reference>
<dbReference type="EMBL" id="CP002536">
    <property type="protein sequence ID" value="ADY26878.1"/>
    <property type="molecule type" value="Genomic_DNA"/>
</dbReference>
<keyword evidence="6 8" id="KW-1133">Transmembrane helix</keyword>
<dbReference type="eggNOG" id="COG1620">
    <property type="taxonomic scope" value="Bacteria"/>
</dbReference>
<keyword evidence="4 8" id="KW-1003">Cell membrane</keyword>
<feature type="transmembrane region" description="Helical" evidence="8">
    <location>
        <begin position="402"/>
        <end position="423"/>
    </location>
</feature>
<evidence type="ECO:0000313" key="10">
    <source>
        <dbReference type="Proteomes" id="UP000007718"/>
    </source>
</evidence>
<dbReference type="KEGG" id="dpt:Deipr_1745"/>
<feature type="transmembrane region" description="Helical" evidence="8">
    <location>
        <begin position="501"/>
        <end position="522"/>
    </location>
</feature>
<dbReference type="OrthoDB" id="9761056at2"/>
<proteinExistence type="inferred from homology"/>
<feature type="transmembrane region" description="Helical" evidence="8">
    <location>
        <begin position="31"/>
        <end position="51"/>
    </location>
</feature>
<evidence type="ECO:0000313" key="9">
    <source>
        <dbReference type="EMBL" id="ADY26878.1"/>
    </source>
</evidence>
<feature type="transmembrane region" description="Helical" evidence="8">
    <location>
        <begin position="261"/>
        <end position="278"/>
    </location>
</feature>
<dbReference type="PRINTS" id="PR00173">
    <property type="entry name" value="EDTRNSPORT"/>
</dbReference>
<keyword evidence="3 8" id="KW-0813">Transport</keyword>
<comment type="subcellular location">
    <subcellularLocation>
        <location evidence="1 8">Cell membrane</location>
        <topology evidence="1 8">Multi-pass membrane protein</topology>
    </subcellularLocation>
</comment>
<dbReference type="GO" id="GO:0005886">
    <property type="term" value="C:plasma membrane"/>
    <property type="evidence" value="ECO:0007669"/>
    <property type="project" value="UniProtKB-SubCell"/>
</dbReference>
<dbReference type="Proteomes" id="UP000007718">
    <property type="component" value="Chromosome"/>
</dbReference>